<feature type="compositionally biased region" description="Basic and acidic residues" evidence="1">
    <location>
        <begin position="84"/>
        <end position="105"/>
    </location>
</feature>
<evidence type="ECO:0000256" key="1">
    <source>
        <dbReference type="SAM" id="MobiDB-lite"/>
    </source>
</evidence>
<dbReference type="AlphaFoldDB" id="A0A402CL11"/>
<proteinExistence type="predicted"/>
<dbReference type="Proteomes" id="UP000287519">
    <property type="component" value="Unassembled WGS sequence"/>
</dbReference>
<accession>A0A402CL11</accession>
<protein>
    <submittedName>
        <fullName evidence="2">Uncharacterized protein</fullName>
    </submittedName>
</protein>
<evidence type="ECO:0000313" key="3">
    <source>
        <dbReference type="Proteomes" id="UP000287519"/>
    </source>
</evidence>
<sequence>MILVDYRCVSCDATTESLTATPPPLRQTCARCGDTARRRYTTAGLAGRATAPAAGSTACVDNPDVPGLCHVGPEAKRTLIARHRGDTDTLAREQQRQRAEFERSGPPDPARVLGHTHTAPTRHETA</sequence>
<comment type="caution">
    <text evidence="2">The sequence shown here is derived from an EMBL/GenBank/DDBJ whole genome shotgun (WGS) entry which is preliminary data.</text>
</comment>
<feature type="region of interest" description="Disordered" evidence="1">
    <location>
        <begin position="84"/>
        <end position="126"/>
    </location>
</feature>
<organism evidence="2 3">
    <name type="scientific">Rhodococcus wratislaviensis</name>
    <name type="common">Tsukamurella wratislaviensis</name>
    <dbReference type="NCBI Taxonomy" id="44752"/>
    <lineage>
        <taxon>Bacteria</taxon>
        <taxon>Bacillati</taxon>
        <taxon>Actinomycetota</taxon>
        <taxon>Actinomycetes</taxon>
        <taxon>Mycobacteriales</taxon>
        <taxon>Nocardiaceae</taxon>
        <taxon>Rhodococcus</taxon>
    </lineage>
</organism>
<gene>
    <name evidence="2" type="ORF">Rhow_008787</name>
</gene>
<keyword evidence="3" id="KW-1185">Reference proteome</keyword>
<evidence type="ECO:0000313" key="2">
    <source>
        <dbReference type="EMBL" id="GCE44366.1"/>
    </source>
</evidence>
<reference evidence="2 3" key="1">
    <citation type="submission" date="2018-11" db="EMBL/GenBank/DDBJ databases">
        <title>Microbial catabolism of amino acid.</title>
        <authorList>
            <person name="Hibi M."/>
            <person name="Ogawa J."/>
        </authorList>
    </citation>
    <scope>NUCLEOTIDE SEQUENCE [LARGE SCALE GENOMIC DNA]</scope>
    <source>
        <strain evidence="2 3">C31-06</strain>
    </source>
</reference>
<name>A0A402CL11_RHOWR</name>
<dbReference type="EMBL" id="BHYM01000093">
    <property type="protein sequence ID" value="GCE44366.1"/>
    <property type="molecule type" value="Genomic_DNA"/>
</dbReference>